<name>A0A9P8SK48_9HYPO</name>
<evidence type="ECO:0000313" key="8">
    <source>
        <dbReference type="Proteomes" id="UP000824596"/>
    </source>
</evidence>
<evidence type="ECO:0000256" key="1">
    <source>
        <dbReference type="ARBA" id="ARBA00004167"/>
    </source>
</evidence>
<dbReference type="SUPFAM" id="SSF50370">
    <property type="entry name" value="Ricin B-like lectins"/>
    <property type="match status" value="1"/>
</dbReference>
<protein>
    <submittedName>
        <fullName evidence="7">Ricin-type beta-trefoil lectin domain-like domain-containing protein</fullName>
    </submittedName>
</protein>
<reference evidence="7" key="1">
    <citation type="submission" date="2021-09" db="EMBL/GenBank/DDBJ databases">
        <title>A high-quality genome of the endoparasitic fungus Hirsutella rhossiliensis with a comparison of Hirsutella genomes reveals transposable elements contributing to genome size variation.</title>
        <authorList>
            <person name="Lin R."/>
            <person name="Jiao Y."/>
            <person name="Sun X."/>
            <person name="Ling J."/>
            <person name="Xie B."/>
            <person name="Cheng X."/>
        </authorList>
    </citation>
    <scope>NUCLEOTIDE SEQUENCE</scope>
    <source>
        <strain evidence="7">HR02</strain>
    </source>
</reference>
<dbReference type="PROSITE" id="PS50231">
    <property type="entry name" value="RICIN_B_LECTIN"/>
    <property type="match status" value="1"/>
</dbReference>
<keyword evidence="3 6" id="KW-1133">Transmembrane helix</keyword>
<dbReference type="OrthoDB" id="4158815at2759"/>
<feature type="compositionally biased region" description="Low complexity" evidence="5">
    <location>
        <begin position="191"/>
        <end position="210"/>
    </location>
</feature>
<keyword evidence="4 6" id="KW-0472">Membrane</keyword>
<sequence length="332" mass="35537">MSSKSLKPVTDLDSNVWWHLSETRVDNYTKPTFGAMLQVADNGGIFVYGTGANQYWQFQPLDKPGRYALRNSKTQMNKQLSVCYNPEEIDEHRTRACMAEPSGADEQKWDVFDNGNETLGFISVKNGTSFHLDVRPGSNVYMSSNINSNAYQPAQHWILTTSSQVPVSTIVADGTTRTVSRPSRTAFPFHSGSGSSSDDPDNSPSSGVSSGAAAGIGIGAGLVVIALFFAACYLWRRRRRRSTPDAPVSDPSAPGTNCGGATAYASLEKPSPVSPYSYHAHGSSPAQYPPIAGGGAPQEMPYAPAPGELPADTHYNELEGASAPHAALPHPR</sequence>
<dbReference type="PANTHER" id="PTHR15549:SF30">
    <property type="entry name" value="MID2 DOMAIN-CONTAINING PROTEIN"/>
    <property type="match status" value="1"/>
</dbReference>
<dbReference type="PANTHER" id="PTHR15549">
    <property type="entry name" value="PAIRED IMMUNOGLOBULIN-LIKE TYPE 2 RECEPTOR"/>
    <property type="match status" value="1"/>
</dbReference>
<dbReference type="AlphaFoldDB" id="A0A9P8SK48"/>
<feature type="transmembrane region" description="Helical" evidence="6">
    <location>
        <begin position="212"/>
        <end position="235"/>
    </location>
</feature>
<dbReference type="GO" id="GO:0016020">
    <property type="term" value="C:membrane"/>
    <property type="evidence" value="ECO:0007669"/>
    <property type="project" value="UniProtKB-SubCell"/>
</dbReference>
<keyword evidence="2 6" id="KW-0812">Transmembrane</keyword>
<dbReference type="EMBL" id="JAIZPD010000003">
    <property type="protein sequence ID" value="KAH0965973.1"/>
    <property type="molecule type" value="Genomic_DNA"/>
</dbReference>
<evidence type="ECO:0000256" key="2">
    <source>
        <dbReference type="ARBA" id="ARBA00022692"/>
    </source>
</evidence>
<comment type="subcellular location">
    <subcellularLocation>
        <location evidence="1">Membrane</location>
        <topology evidence="1">Single-pass membrane protein</topology>
    </subcellularLocation>
</comment>
<gene>
    <name evidence="7" type="ORF">HRG_03989</name>
</gene>
<dbReference type="Gene3D" id="2.80.10.50">
    <property type="match status" value="1"/>
</dbReference>
<keyword evidence="8" id="KW-1185">Reference proteome</keyword>
<dbReference type="GO" id="GO:0071944">
    <property type="term" value="C:cell periphery"/>
    <property type="evidence" value="ECO:0007669"/>
    <property type="project" value="UniProtKB-ARBA"/>
</dbReference>
<evidence type="ECO:0000256" key="5">
    <source>
        <dbReference type="SAM" id="MobiDB-lite"/>
    </source>
</evidence>
<evidence type="ECO:0000256" key="3">
    <source>
        <dbReference type="ARBA" id="ARBA00022989"/>
    </source>
</evidence>
<evidence type="ECO:0000313" key="7">
    <source>
        <dbReference type="EMBL" id="KAH0965973.1"/>
    </source>
</evidence>
<dbReference type="InterPro" id="IPR035992">
    <property type="entry name" value="Ricin_B-like_lectins"/>
</dbReference>
<feature type="region of interest" description="Disordered" evidence="5">
    <location>
        <begin position="242"/>
        <end position="332"/>
    </location>
</feature>
<dbReference type="Proteomes" id="UP000824596">
    <property type="component" value="Unassembled WGS sequence"/>
</dbReference>
<evidence type="ECO:0000256" key="6">
    <source>
        <dbReference type="SAM" id="Phobius"/>
    </source>
</evidence>
<evidence type="ECO:0000256" key="4">
    <source>
        <dbReference type="ARBA" id="ARBA00023136"/>
    </source>
</evidence>
<dbReference type="RefSeq" id="XP_044723486.1">
    <property type="nucleotide sequence ID" value="XM_044862460.1"/>
</dbReference>
<dbReference type="GeneID" id="68353118"/>
<feature type="region of interest" description="Disordered" evidence="5">
    <location>
        <begin position="181"/>
        <end position="210"/>
    </location>
</feature>
<proteinExistence type="predicted"/>
<dbReference type="CDD" id="cd00161">
    <property type="entry name" value="beta-trefoil_Ricin-like"/>
    <property type="match status" value="1"/>
</dbReference>
<dbReference type="InterPro" id="IPR051694">
    <property type="entry name" value="Immunoregulatory_rcpt-like"/>
</dbReference>
<comment type="caution">
    <text evidence="7">The sequence shown here is derived from an EMBL/GenBank/DDBJ whole genome shotgun (WGS) entry which is preliminary data.</text>
</comment>
<organism evidence="7 8">
    <name type="scientific">Hirsutella rhossiliensis</name>
    <dbReference type="NCBI Taxonomy" id="111463"/>
    <lineage>
        <taxon>Eukaryota</taxon>
        <taxon>Fungi</taxon>
        <taxon>Dikarya</taxon>
        <taxon>Ascomycota</taxon>
        <taxon>Pezizomycotina</taxon>
        <taxon>Sordariomycetes</taxon>
        <taxon>Hypocreomycetidae</taxon>
        <taxon>Hypocreales</taxon>
        <taxon>Ophiocordycipitaceae</taxon>
        <taxon>Hirsutella</taxon>
    </lineage>
</organism>
<accession>A0A9P8SK48</accession>